<dbReference type="OrthoDB" id="9891723at2"/>
<name>A0A1G5DAH3_9FIRM</name>
<proteinExistence type="predicted"/>
<keyword evidence="2" id="KW-1185">Reference proteome</keyword>
<reference evidence="2" key="1">
    <citation type="submission" date="2016-10" db="EMBL/GenBank/DDBJ databases">
        <authorList>
            <person name="Varghese N."/>
            <person name="Submissions S."/>
        </authorList>
    </citation>
    <scope>NUCLEOTIDE SEQUENCE [LARGE SCALE GENOMIC DNA]</scope>
    <source>
        <strain evidence="2">XBD2006</strain>
    </source>
</reference>
<evidence type="ECO:0000313" key="2">
    <source>
        <dbReference type="Proteomes" id="UP000183047"/>
    </source>
</evidence>
<dbReference type="AlphaFoldDB" id="A0A1G5DAH3"/>
<dbReference type="Proteomes" id="UP000183047">
    <property type="component" value="Unassembled WGS sequence"/>
</dbReference>
<gene>
    <name evidence="1" type="ORF">SAMN02910451_01414</name>
</gene>
<dbReference type="RefSeq" id="WP_074462069.1">
    <property type="nucleotide sequence ID" value="NZ_FMUR01000008.1"/>
</dbReference>
<sequence length="65" mass="7665">MDKENREKKLRESEFKNLKEIKSKNLKEIELKQNKYSEKISAVPAEQLAKALESLMAKDKDKSKR</sequence>
<accession>A0A1G5DAH3</accession>
<organism evidence="1 2">
    <name type="scientific">Butyrivibrio hungatei</name>
    <dbReference type="NCBI Taxonomy" id="185008"/>
    <lineage>
        <taxon>Bacteria</taxon>
        <taxon>Bacillati</taxon>
        <taxon>Bacillota</taxon>
        <taxon>Clostridia</taxon>
        <taxon>Lachnospirales</taxon>
        <taxon>Lachnospiraceae</taxon>
        <taxon>Butyrivibrio</taxon>
    </lineage>
</organism>
<evidence type="ECO:0000313" key="1">
    <source>
        <dbReference type="EMBL" id="SCY11537.1"/>
    </source>
</evidence>
<dbReference type="EMBL" id="FMUR01000008">
    <property type="protein sequence ID" value="SCY11537.1"/>
    <property type="molecule type" value="Genomic_DNA"/>
</dbReference>
<protein>
    <submittedName>
        <fullName evidence="1">Uncharacterized protein</fullName>
    </submittedName>
</protein>